<dbReference type="AlphaFoldDB" id="A0A1C3H643"/>
<accession>A0A1C3H643</accession>
<organism evidence="1 2">
    <name type="scientific">Cardiobacterium hominis</name>
    <dbReference type="NCBI Taxonomy" id="2718"/>
    <lineage>
        <taxon>Bacteria</taxon>
        <taxon>Pseudomonadati</taxon>
        <taxon>Pseudomonadota</taxon>
        <taxon>Gammaproteobacteria</taxon>
        <taxon>Cardiobacteriales</taxon>
        <taxon>Cardiobacteriaceae</taxon>
        <taxon>Cardiobacterium</taxon>
    </lineage>
</organism>
<gene>
    <name evidence="1" type="ORF">CHUV0807_2009</name>
</gene>
<dbReference type="Proteomes" id="UP000190837">
    <property type="component" value="Unassembled WGS sequence"/>
</dbReference>
<proteinExistence type="predicted"/>
<evidence type="ECO:0000313" key="1">
    <source>
        <dbReference type="EMBL" id="SAM69073.1"/>
    </source>
</evidence>
<dbReference type="EMBL" id="FKLO01000067">
    <property type="protein sequence ID" value="SAM69073.1"/>
    <property type="molecule type" value="Genomic_DNA"/>
</dbReference>
<reference evidence="2" key="1">
    <citation type="submission" date="2016-04" db="EMBL/GenBank/DDBJ databases">
        <authorList>
            <person name="Tagini F."/>
        </authorList>
    </citation>
    <scope>NUCLEOTIDE SEQUENCE [LARGE SCALE GENOMIC DNA]</scope>
    <source>
        <strain evidence="2">CHUV0807</strain>
    </source>
</reference>
<dbReference type="RefSeq" id="WP_079541632.1">
    <property type="nucleotide sequence ID" value="NZ_CAUURN010000026.1"/>
</dbReference>
<evidence type="ECO:0000313" key="2">
    <source>
        <dbReference type="Proteomes" id="UP000190837"/>
    </source>
</evidence>
<sequence length="135" mass="15442">MKKTLAPVRNQLKSLLRQLDMDTTQSRDYQNLLYACLPASWRSRVLLGKQEGLQWQLWVANGSDGYQLRFLLSEVEAMLAQKLPHPPKLSVVARPDVWAQQRALPDGGRLYPRRYYSEAEAEAVITAFIEGQLRG</sequence>
<protein>
    <submittedName>
        <fullName evidence="1">Zn-ribbon-containing, possibly RNA-binding protein and truncated derivatives</fullName>
    </submittedName>
</protein>
<name>A0A1C3H643_9GAMM</name>